<gene>
    <name evidence="2" type="ORF">DES53_11326</name>
</gene>
<comment type="caution">
    <text evidence="2">The sequence shown here is derived from an EMBL/GenBank/DDBJ whole genome shotgun (WGS) entry which is preliminary data.</text>
</comment>
<accession>A0A366H6L3</accession>
<dbReference type="Proteomes" id="UP000253426">
    <property type="component" value="Unassembled WGS sequence"/>
</dbReference>
<sequence length="415" mass="46531">MNRRHFLESSAFAALASTLASIPAVAQGQRKPRILLRNGWQSINIGDIAHYLGMMELFEKYGIEADVDFWTSNMENGADALFAKHFPKVNVLKGQDAIKEAVKKCDFMLHGSGSGFVAHKDVARWVKETGKPFGVMGISLTSDDPAIIETLNKAKFVYFRDGVSFAKAKELGCNVPGAAFGPDTAFGVVKLRNDEAALAFMKENGLEEGKFLCCIPRYRWTPFWTVKKGRPYDKVKDKRNQEKKEHDHAQHRAAIIAITRETDMKVLITCEDQTQIPLGKEMLYDPLPEDVKKKVVWRDKYWLTDEALSTFVRSAGLFGNEMHSPIMCIASGIPAVVCRWDEQTNKGFMWRDIGMNEWLFTMDNEDEVARIASTVLAIAKDPAAAKAKAAKAREIVLQKQDMEFASLKKALGELN</sequence>
<dbReference type="OrthoDB" id="5093983at2"/>
<dbReference type="PROSITE" id="PS51318">
    <property type="entry name" value="TAT"/>
    <property type="match status" value="1"/>
</dbReference>
<keyword evidence="3" id="KW-1185">Reference proteome</keyword>
<protein>
    <submittedName>
        <fullName evidence="2">Polysaccharide pyruvyl transferase WcaK-like protein</fullName>
    </submittedName>
</protein>
<feature type="domain" description="Polysaccharide pyruvyl transferase" evidence="1">
    <location>
        <begin position="44"/>
        <end position="341"/>
    </location>
</feature>
<name>A0A366H6L3_9BACT</name>
<evidence type="ECO:0000259" key="1">
    <source>
        <dbReference type="Pfam" id="PF04230"/>
    </source>
</evidence>
<evidence type="ECO:0000313" key="3">
    <source>
        <dbReference type="Proteomes" id="UP000253426"/>
    </source>
</evidence>
<keyword evidence="2" id="KW-0808">Transferase</keyword>
<dbReference type="EMBL" id="QNRR01000013">
    <property type="protein sequence ID" value="RBP37644.1"/>
    <property type="molecule type" value="Genomic_DNA"/>
</dbReference>
<reference evidence="2 3" key="1">
    <citation type="submission" date="2018-06" db="EMBL/GenBank/DDBJ databases">
        <title>Genomic Encyclopedia of Type Strains, Phase IV (KMG-IV): sequencing the most valuable type-strain genomes for metagenomic binning, comparative biology and taxonomic classification.</title>
        <authorList>
            <person name="Goeker M."/>
        </authorList>
    </citation>
    <scope>NUCLEOTIDE SEQUENCE [LARGE SCALE GENOMIC DNA]</scope>
    <source>
        <strain evidence="2 3">DSM 25532</strain>
    </source>
</reference>
<dbReference type="GO" id="GO:0016740">
    <property type="term" value="F:transferase activity"/>
    <property type="evidence" value="ECO:0007669"/>
    <property type="project" value="UniProtKB-KW"/>
</dbReference>
<dbReference type="Pfam" id="PF04230">
    <property type="entry name" value="PS_pyruv_trans"/>
    <property type="match status" value="1"/>
</dbReference>
<dbReference type="RefSeq" id="WP_113961347.1">
    <property type="nucleotide sequence ID" value="NZ_QNRR01000013.1"/>
</dbReference>
<dbReference type="AlphaFoldDB" id="A0A366H6L3"/>
<dbReference type="InterPro" id="IPR006311">
    <property type="entry name" value="TAT_signal"/>
</dbReference>
<evidence type="ECO:0000313" key="2">
    <source>
        <dbReference type="EMBL" id="RBP37644.1"/>
    </source>
</evidence>
<dbReference type="InterPro" id="IPR007345">
    <property type="entry name" value="Polysacch_pyruvyl_Trfase"/>
</dbReference>
<organism evidence="2 3">
    <name type="scientific">Roseimicrobium gellanilyticum</name>
    <dbReference type="NCBI Taxonomy" id="748857"/>
    <lineage>
        <taxon>Bacteria</taxon>
        <taxon>Pseudomonadati</taxon>
        <taxon>Verrucomicrobiota</taxon>
        <taxon>Verrucomicrobiia</taxon>
        <taxon>Verrucomicrobiales</taxon>
        <taxon>Verrucomicrobiaceae</taxon>
        <taxon>Roseimicrobium</taxon>
    </lineage>
</organism>
<proteinExistence type="predicted"/>